<evidence type="ECO:0000313" key="2">
    <source>
        <dbReference type="EMBL" id="RRT84071.1"/>
    </source>
</evidence>
<keyword evidence="1" id="KW-0472">Membrane</keyword>
<dbReference type="Proteomes" id="UP000287651">
    <property type="component" value="Unassembled WGS sequence"/>
</dbReference>
<keyword evidence="1" id="KW-1133">Transmembrane helix</keyword>
<dbReference type="EMBL" id="AMZH03000377">
    <property type="protein sequence ID" value="RRT84071.1"/>
    <property type="molecule type" value="Genomic_DNA"/>
</dbReference>
<accession>A0A427B6G0</accession>
<evidence type="ECO:0000256" key="1">
    <source>
        <dbReference type="SAM" id="Phobius"/>
    </source>
</evidence>
<comment type="caution">
    <text evidence="2">The sequence shown here is derived from an EMBL/GenBank/DDBJ whole genome shotgun (WGS) entry which is preliminary data.</text>
</comment>
<keyword evidence="1" id="KW-0812">Transmembrane</keyword>
<sequence>MDMVLESLLLEDVKIHQWNLIWLLTTKFWLMQLLFLFIGRNLRLHKVVKSAFQLIVNGQRHILISWKIKLLLIGGWTSNLDG</sequence>
<proteinExistence type="predicted"/>
<gene>
    <name evidence="2" type="ORF">B296_00015819</name>
</gene>
<organism evidence="2 3">
    <name type="scientific">Ensete ventricosum</name>
    <name type="common">Abyssinian banana</name>
    <name type="synonym">Musa ensete</name>
    <dbReference type="NCBI Taxonomy" id="4639"/>
    <lineage>
        <taxon>Eukaryota</taxon>
        <taxon>Viridiplantae</taxon>
        <taxon>Streptophyta</taxon>
        <taxon>Embryophyta</taxon>
        <taxon>Tracheophyta</taxon>
        <taxon>Spermatophyta</taxon>
        <taxon>Magnoliopsida</taxon>
        <taxon>Liliopsida</taxon>
        <taxon>Zingiberales</taxon>
        <taxon>Musaceae</taxon>
        <taxon>Ensete</taxon>
    </lineage>
</organism>
<feature type="transmembrane region" description="Helical" evidence="1">
    <location>
        <begin position="20"/>
        <end position="39"/>
    </location>
</feature>
<name>A0A427B6G0_ENSVE</name>
<feature type="non-terminal residue" evidence="2">
    <location>
        <position position="82"/>
    </location>
</feature>
<dbReference type="AlphaFoldDB" id="A0A427B6G0"/>
<protein>
    <submittedName>
        <fullName evidence="2">Uncharacterized protein</fullName>
    </submittedName>
</protein>
<evidence type="ECO:0000313" key="3">
    <source>
        <dbReference type="Proteomes" id="UP000287651"/>
    </source>
</evidence>
<reference evidence="2 3" key="1">
    <citation type="journal article" date="2014" name="Agronomy (Basel)">
        <title>A Draft Genome Sequence for Ensete ventricosum, the Drought-Tolerant Tree Against Hunger.</title>
        <authorList>
            <person name="Harrison J."/>
            <person name="Moore K.A."/>
            <person name="Paszkiewicz K."/>
            <person name="Jones T."/>
            <person name="Grant M."/>
            <person name="Ambacheew D."/>
            <person name="Muzemil S."/>
            <person name="Studholme D.J."/>
        </authorList>
    </citation>
    <scope>NUCLEOTIDE SEQUENCE [LARGE SCALE GENOMIC DNA]</scope>
</reference>